<dbReference type="SUPFAM" id="SSF52540">
    <property type="entry name" value="P-loop containing nucleoside triphosphate hydrolases"/>
    <property type="match status" value="1"/>
</dbReference>
<evidence type="ECO:0000256" key="1">
    <source>
        <dbReference type="ARBA" id="ARBA00008846"/>
    </source>
</evidence>
<name>A0ABM1SMG9_LIMPO</name>
<feature type="region of interest" description="Disordered" evidence="3">
    <location>
        <begin position="46"/>
        <end position="105"/>
    </location>
</feature>
<gene>
    <name evidence="5" type="primary">LOC106461999</name>
</gene>
<evidence type="ECO:0000256" key="3">
    <source>
        <dbReference type="SAM" id="MobiDB-lite"/>
    </source>
</evidence>
<dbReference type="SMART" id="SM00175">
    <property type="entry name" value="RAB"/>
    <property type="match status" value="1"/>
</dbReference>
<evidence type="ECO:0000256" key="2">
    <source>
        <dbReference type="ARBA" id="ARBA00022553"/>
    </source>
</evidence>
<dbReference type="Pfam" id="PF00071">
    <property type="entry name" value="Ras"/>
    <property type="match status" value="1"/>
</dbReference>
<reference evidence="5" key="1">
    <citation type="submission" date="2025-08" db="UniProtKB">
        <authorList>
            <consortium name="RefSeq"/>
        </authorList>
    </citation>
    <scope>IDENTIFICATION</scope>
    <source>
        <tissue evidence="5">Muscle</tissue>
    </source>
</reference>
<feature type="compositionally biased region" description="Polar residues" evidence="3">
    <location>
        <begin position="53"/>
        <end position="93"/>
    </location>
</feature>
<comment type="similarity">
    <text evidence="1">Belongs to the small GTPase superfamily. RGK family.</text>
</comment>
<dbReference type="PROSITE" id="PS51419">
    <property type="entry name" value="RAB"/>
    <property type="match status" value="1"/>
</dbReference>
<feature type="region of interest" description="Disordered" evidence="3">
    <location>
        <begin position="158"/>
        <end position="200"/>
    </location>
</feature>
<feature type="compositionally biased region" description="Polar residues" evidence="3">
    <location>
        <begin position="177"/>
        <end position="196"/>
    </location>
</feature>
<dbReference type="PANTHER" id="PTHR45775:SF6">
    <property type="entry name" value="RAD, GEM_KIR FAMILY MEMBER 2, ISOFORM C"/>
    <property type="match status" value="1"/>
</dbReference>
<protein>
    <submittedName>
        <fullName evidence="5">GTP-binding protein RAD-like isoform X2</fullName>
    </submittedName>
</protein>
<organism evidence="4 5">
    <name type="scientific">Limulus polyphemus</name>
    <name type="common">Atlantic horseshoe crab</name>
    <dbReference type="NCBI Taxonomy" id="6850"/>
    <lineage>
        <taxon>Eukaryota</taxon>
        <taxon>Metazoa</taxon>
        <taxon>Ecdysozoa</taxon>
        <taxon>Arthropoda</taxon>
        <taxon>Chelicerata</taxon>
        <taxon>Merostomata</taxon>
        <taxon>Xiphosura</taxon>
        <taxon>Limulidae</taxon>
        <taxon>Limulus</taxon>
    </lineage>
</organism>
<dbReference type="RefSeq" id="XP_022244825.1">
    <property type="nucleotide sequence ID" value="XM_022389117.1"/>
</dbReference>
<dbReference type="Proteomes" id="UP000694941">
    <property type="component" value="Unplaced"/>
</dbReference>
<dbReference type="InterPro" id="IPR051641">
    <property type="entry name" value="RGK_GTP-binding_reg"/>
</dbReference>
<dbReference type="PRINTS" id="PR00449">
    <property type="entry name" value="RASTRNSFRMNG"/>
</dbReference>
<dbReference type="InterPro" id="IPR027417">
    <property type="entry name" value="P-loop_NTPase"/>
</dbReference>
<dbReference type="InterPro" id="IPR001806">
    <property type="entry name" value="Small_GTPase"/>
</dbReference>
<dbReference type="Gene3D" id="3.40.50.300">
    <property type="entry name" value="P-loop containing nucleotide triphosphate hydrolases"/>
    <property type="match status" value="1"/>
</dbReference>
<evidence type="ECO:0000313" key="5">
    <source>
        <dbReference type="RefSeq" id="XP_022244825.1"/>
    </source>
</evidence>
<dbReference type="PROSITE" id="PS51421">
    <property type="entry name" value="RAS"/>
    <property type="match status" value="1"/>
</dbReference>
<evidence type="ECO:0000313" key="4">
    <source>
        <dbReference type="Proteomes" id="UP000694941"/>
    </source>
</evidence>
<dbReference type="PANTHER" id="PTHR45775">
    <property type="entry name" value="RAD, GEM/KIR FAMILY MEMBER 2, ISOFORM C"/>
    <property type="match status" value="1"/>
</dbReference>
<keyword evidence="4" id="KW-1185">Reference proteome</keyword>
<dbReference type="GeneID" id="106461999"/>
<dbReference type="SMART" id="SM00173">
    <property type="entry name" value="RAS"/>
    <property type="match status" value="1"/>
</dbReference>
<proteinExistence type="inferred from homology"/>
<accession>A0ABM1SMG9</accession>
<keyword evidence="2" id="KW-0597">Phosphoprotein</keyword>
<sequence>MTLEKNPEGDSDLSPPIPRATLLGHVSYLRSAPDLLKLNQYEATCRPGRGGSLSVSPGTKLTVSRASSPQPRGISQNSLKQDNTVGRSQSMRTAQRPRSLEPNNRFRQRIASIPVDMALQLDPNLTTRSSSDQSLLLPVELSDFERLRNFSVTSKGVINRGDSFRSKSRSNHSISSVGSQPPHSNITPPSTPNLSSVAFPGAETPDVPPVIITESVRYRVLITGSPDVGISSLTSQFLTSEYICAYETSQAEENEKSVTIVLNGQETELLFVEHSLLDIMSQILPETSNLDAFAVVYSVTNKHSFQQAKNLLQQICETASINNKAVVLVGNKSDLVRLRVVTSDEGRAAATSFNCKFIETSAGINHHVDELLVGILTQIRLKLQHQEKISEKKEKPKNHSSSVCTGKAKGFIKRILRKASTKSKSCDNLHVL</sequence>